<evidence type="ECO:0000313" key="3">
    <source>
        <dbReference type="Proteomes" id="UP000184699"/>
    </source>
</evidence>
<dbReference type="Proteomes" id="UP000184699">
    <property type="component" value="Unassembled WGS sequence"/>
</dbReference>
<feature type="chain" id="PRO_5013360236" evidence="1">
    <location>
        <begin position="28"/>
        <end position="368"/>
    </location>
</feature>
<evidence type="ECO:0000256" key="1">
    <source>
        <dbReference type="SAM" id="SignalP"/>
    </source>
</evidence>
<keyword evidence="1" id="KW-0732">Signal</keyword>
<protein>
    <submittedName>
        <fullName evidence="2">Uncharacterized protein</fullName>
    </submittedName>
</protein>
<reference evidence="3" key="1">
    <citation type="submission" date="2016-11" db="EMBL/GenBank/DDBJ databases">
        <authorList>
            <person name="Varghese N."/>
            <person name="Submissions S."/>
        </authorList>
    </citation>
    <scope>NUCLEOTIDE SEQUENCE [LARGE SCALE GENOMIC DNA]</scope>
    <source>
        <strain evidence="3">DSM 8595</strain>
    </source>
</reference>
<dbReference type="AlphaFoldDB" id="A0A1N6FCD9"/>
<organism evidence="2 3">
    <name type="scientific">Agromyces cerinus subsp. cerinus</name>
    <dbReference type="NCBI Taxonomy" id="232089"/>
    <lineage>
        <taxon>Bacteria</taxon>
        <taxon>Bacillati</taxon>
        <taxon>Actinomycetota</taxon>
        <taxon>Actinomycetes</taxon>
        <taxon>Micrococcales</taxon>
        <taxon>Microbacteriaceae</taxon>
        <taxon>Agromyces</taxon>
    </lineage>
</organism>
<dbReference type="EMBL" id="FSRJ01000002">
    <property type="protein sequence ID" value="SIN92920.1"/>
    <property type="molecule type" value="Genomic_DNA"/>
</dbReference>
<accession>A0A1N6FCD9</accession>
<name>A0A1N6FCD9_9MICO</name>
<sequence length="368" mass="36078">MVTARVRRAGTAALVVACAVLAGPAAAAYAEGDGAAEAAASGAASGPTSLAVPYLGSASIEPGEGWQITDCAGPRAASPLVVACEPMKITLSAPSFDPEAPVTIVPVPLSNGRTSITVDYSVSLAPPEAPTVAGGAFGHPVAAGSAVLLPLSDLGIACAVCADGGALDVVEVRPDAAGTAASNGTHLVFRPSAGFTGDAELVVRYADDFGAWSADASIVVPVYVPSATLIASSITTPLGDEPQTVDLLPLVFRFGGGDADITLVGCGSAIHGSVVCAPDGTAVYAPSGASVDQFSYHVVSADGEHATGSVTFVPDAAGQALVPASAVGADDGVPSKIVPRVPVEGDAAGVRSGIFAPLIETLDRAGVQ</sequence>
<feature type="signal peptide" evidence="1">
    <location>
        <begin position="1"/>
        <end position="27"/>
    </location>
</feature>
<evidence type="ECO:0000313" key="2">
    <source>
        <dbReference type="EMBL" id="SIN92920.1"/>
    </source>
</evidence>
<gene>
    <name evidence="2" type="ORF">SAMN05443544_1928</name>
</gene>
<keyword evidence="3" id="KW-1185">Reference proteome</keyword>
<dbReference type="STRING" id="232089.SAMN05443544_1928"/>
<proteinExistence type="predicted"/>